<organism evidence="2 3">
    <name type="scientific">Aspergillus bertholletiae</name>
    <dbReference type="NCBI Taxonomy" id="1226010"/>
    <lineage>
        <taxon>Eukaryota</taxon>
        <taxon>Fungi</taxon>
        <taxon>Dikarya</taxon>
        <taxon>Ascomycota</taxon>
        <taxon>Pezizomycotina</taxon>
        <taxon>Eurotiomycetes</taxon>
        <taxon>Eurotiomycetidae</taxon>
        <taxon>Eurotiales</taxon>
        <taxon>Aspergillaceae</taxon>
        <taxon>Aspergillus</taxon>
        <taxon>Aspergillus subgen. Circumdati</taxon>
    </lineage>
</organism>
<evidence type="ECO:0000259" key="1">
    <source>
        <dbReference type="Pfam" id="PF01467"/>
    </source>
</evidence>
<dbReference type="EMBL" id="ML736341">
    <property type="protein sequence ID" value="KAE8372778.1"/>
    <property type="molecule type" value="Genomic_DNA"/>
</dbReference>
<dbReference type="SUPFAM" id="SSF52374">
    <property type="entry name" value="Nucleotidylyl transferase"/>
    <property type="match status" value="1"/>
</dbReference>
<dbReference type="Proteomes" id="UP000326198">
    <property type="component" value="Unassembled WGS sequence"/>
</dbReference>
<dbReference type="GO" id="GO:0003824">
    <property type="term" value="F:catalytic activity"/>
    <property type="evidence" value="ECO:0007669"/>
    <property type="project" value="InterPro"/>
</dbReference>
<proteinExistence type="predicted"/>
<feature type="domain" description="Cytidyltransferase-like" evidence="1">
    <location>
        <begin position="42"/>
        <end position="62"/>
    </location>
</feature>
<reference evidence="2 3" key="1">
    <citation type="submission" date="2019-04" db="EMBL/GenBank/DDBJ databases">
        <title>Friends and foes A comparative genomics studyof 23 Aspergillus species from section Flavi.</title>
        <authorList>
            <consortium name="DOE Joint Genome Institute"/>
            <person name="Kjaerbolling I."/>
            <person name="Vesth T."/>
            <person name="Frisvad J.C."/>
            <person name="Nybo J.L."/>
            <person name="Theobald S."/>
            <person name="Kildgaard S."/>
            <person name="Isbrandt T."/>
            <person name="Kuo A."/>
            <person name="Sato A."/>
            <person name="Lyhne E.K."/>
            <person name="Kogle M.E."/>
            <person name="Wiebenga A."/>
            <person name="Kun R.S."/>
            <person name="Lubbers R.J."/>
            <person name="Makela M.R."/>
            <person name="Barry K."/>
            <person name="Chovatia M."/>
            <person name="Clum A."/>
            <person name="Daum C."/>
            <person name="Haridas S."/>
            <person name="He G."/>
            <person name="LaButti K."/>
            <person name="Lipzen A."/>
            <person name="Mondo S."/>
            <person name="Riley R."/>
            <person name="Salamov A."/>
            <person name="Simmons B.A."/>
            <person name="Magnuson J.K."/>
            <person name="Henrissat B."/>
            <person name="Mortensen U.H."/>
            <person name="Larsen T.O."/>
            <person name="Devries R.P."/>
            <person name="Grigoriev I.V."/>
            <person name="Machida M."/>
            <person name="Baker S.E."/>
            <person name="Andersen M.R."/>
        </authorList>
    </citation>
    <scope>NUCLEOTIDE SEQUENCE [LARGE SCALE GENOMIC DNA]</scope>
    <source>
        <strain evidence="2 3">IBT 29228</strain>
    </source>
</reference>
<gene>
    <name evidence="2" type="ORF">BDV26DRAFT_297525</name>
</gene>
<dbReference type="AlphaFoldDB" id="A0A5N7AV66"/>
<dbReference type="OrthoDB" id="3558741at2759"/>
<sequence>MSLKQYIEQSLKAVRLTSPSDLNKIQNLDVALQADCENLIIIYGGSFNPPHKGHLEVLLSGLHPELGAAAVLVLPSEDFHLRHKLANNHLEFFLSQDRRADLLDALPGIPKDRVWVWSSTWYPLKPFMETLVRLTRADGFQVAFAHLVGPDNLNLQNPLDIYPYELPRMVVSNKARYVAEHFRGNGRPVVWTGFGEWSRSDDGD</sequence>
<dbReference type="Pfam" id="PF01467">
    <property type="entry name" value="CTP_transf_like"/>
    <property type="match status" value="1"/>
</dbReference>
<protein>
    <recommendedName>
        <fullName evidence="1">Cytidyltransferase-like domain-containing protein</fullName>
    </recommendedName>
</protein>
<name>A0A5N7AV66_9EURO</name>
<accession>A0A5N7AV66</accession>
<dbReference type="Gene3D" id="3.40.50.620">
    <property type="entry name" value="HUPs"/>
    <property type="match status" value="1"/>
</dbReference>
<dbReference type="InterPro" id="IPR014729">
    <property type="entry name" value="Rossmann-like_a/b/a_fold"/>
</dbReference>
<evidence type="ECO:0000313" key="2">
    <source>
        <dbReference type="EMBL" id="KAE8372778.1"/>
    </source>
</evidence>
<feature type="non-terminal residue" evidence="2">
    <location>
        <position position="204"/>
    </location>
</feature>
<evidence type="ECO:0000313" key="3">
    <source>
        <dbReference type="Proteomes" id="UP000326198"/>
    </source>
</evidence>
<dbReference type="InterPro" id="IPR004821">
    <property type="entry name" value="Cyt_trans-like"/>
</dbReference>
<keyword evidence="3" id="KW-1185">Reference proteome</keyword>